<evidence type="ECO:0000256" key="10">
    <source>
        <dbReference type="ARBA" id="ARBA00023242"/>
    </source>
</evidence>
<keyword evidence="5 11" id="KW-0862">Zinc</keyword>
<keyword evidence="4 11" id="KW-0863">Zinc-finger</keyword>
<dbReference type="InterPro" id="IPR049635">
    <property type="entry name" value="HNF4_LBD"/>
</dbReference>
<dbReference type="InterPro" id="IPR001628">
    <property type="entry name" value="Znf_hrmn_rcpt"/>
</dbReference>
<evidence type="ECO:0000256" key="7">
    <source>
        <dbReference type="ARBA" id="ARBA00023125"/>
    </source>
</evidence>
<dbReference type="OMA" id="CDSMKMQ"/>
<dbReference type="Pfam" id="PF00105">
    <property type="entry name" value="zf-C4"/>
    <property type="match status" value="1"/>
</dbReference>
<feature type="compositionally biased region" description="Polar residues" evidence="12">
    <location>
        <begin position="499"/>
        <end position="513"/>
    </location>
</feature>
<dbReference type="SUPFAM" id="SSF48508">
    <property type="entry name" value="Nuclear receptor ligand-binding domain"/>
    <property type="match status" value="1"/>
</dbReference>
<dbReference type="PROSITE" id="PS51030">
    <property type="entry name" value="NUCLEAR_REC_DBD_2"/>
    <property type="match status" value="1"/>
</dbReference>
<evidence type="ECO:0000256" key="11">
    <source>
        <dbReference type="RuleBase" id="RU004334"/>
    </source>
</evidence>
<feature type="compositionally biased region" description="Polar residues" evidence="12">
    <location>
        <begin position="461"/>
        <end position="487"/>
    </location>
</feature>
<dbReference type="FunFam" id="3.30.50.10:FF:000012">
    <property type="entry name" value="Hepatocyte nuclear factor 4, alpha"/>
    <property type="match status" value="1"/>
</dbReference>
<dbReference type="InterPro" id="IPR000536">
    <property type="entry name" value="Nucl_hrmn_rcpt_lig-bd"/>
</dbReference>
<keyword evidence="3 11" id="KW-0479">Metal-binding</keyword>
<dbReference type="CDD" id="cd06931">
    <property type="entry name" value="NR_LBD_HNF4_like"/>
    <property type="match status" value="1"/>
</dbReference>
<dbReference type="GO" id="GO:0003707">
    <property type="term" value="F:nuclear steroid receptor activity"/>
    <property type="evidence" value="ECO:0007669"/>
    <property type="project" value="InterPro"/>
</dbReference>
<dbReference type="GO" id="GO:0005634">
    <property type="term" value="C:nucleus"/>
    <property type="evidence" value="ECO:0007669"/>
    <property type="project" value="UniProtKB-SubCell"/>
</dbReference>
<dbReference type="InterPro" id="IPR013088">
    <property type="entry name" value="Znf_NHR/GATA"/>
</dbReference>
<dbReference type="PRINTS" id="PR00398">
    <property type="entry name" value="STRDHORMONER"/>
</dbReference>
<dbReference type="InterPro" id="IPR000003">
    <property type="entry name" value="Retinoid-X_rcpt/HNF4"/>
</dbReference>
<reference evidence="15 16" key="1">
    <citation type="journal article" date="2016" name="Genome Biol. Evol.">
        <title>Gene Family Evolution Reflects Adaptation to Soil Environmental Stressors in the Genome of the Collembolan Orchesella cincta.</title>
        <authorList>
            <person name="Faddeeva-Vakhrusheva A."/>
            <person name="Derks M.F."/>
            <person name="Anvar S.Y."/>
            <person name="Agamennone V."/>
            <person name="Suring W."/>
            <person name="Smit S."/>
            <person name="van Straalen N.M."/>
            <person name="Roelofs D."/>
        </authorList>
    </citation>
    <scope>NUCLEOTIDE SEQUENCE [LARGE SCALE GENOMIC DNA]</scope>
    <source>
        <tissue evidence="15">Mixed pool</tissue>
    </source>
</reference>
<gene>
    <name evidence="15" type="ORF">Ocin01_10113</name>
</gene>
<evidence type="ECO:0000256" key="4">
    <source>
        <dbReference type="ARBA" id="ARBA00022771"/>
    </source>
</evidence>
<keyword evidence="10 11" id="KW-0539">Nucleus</keyword>
<dbReference type="PROSITE" id="PS00031">
    <property type="entry name" value="NUCLEAR_REC_DBD_1"/>
    <property type="match status" value="1"/>
</dbReference>
<dbReference type="PRINTS" id="PR00545">
    <property type="entry name" value="RETINOIDXR"/>
</dbReference>
<dbReference type="OrthoDB" id="8183030at2759"/>
<evidence type="ECO:0000259" key="14">
    <source>
        <dbReference type="PROSITE" id="PS51843"/>
    </source>
</evidence>
<comment type="caution">
    <text evidence="15">The sequence shown here is derived from an EMBL/GenBank/DDBJ whole genome shotgun (WGS) entry which is preliminary data.</text>
</comment>
<evidence type="ECO:0000256" key="6">
    <source>
        <dbReference type="ARBA" id="ARBA00023015"/>
    </source>
</evidence>
<dbReference type="STRING" id="48709.A0A1D2MU39"/>
<evidence type="ECO:0000259" key="13">
    <source>
        <dbReference type="PROSITE" id="PS51030"/>
    </source>
</evidence>
<evidence type="ECO:0000313" key="16">
    <source>
        <dbReference type="Proteomes" id="UP000094527"/>
    </source>
</evidence>
<keyword evidence="9 11" id="KW-0675">Receptor</keyword>
<dbReference type="Gene3D" id="1.10.565.10">
    <property type="entry name" value="Retinoid X Receptor"/>
    <property type="match status" value="1"/>
</dbReference>
<keyword evidence="6 11" id="KW-0805">Transcription regulation</keyword>
<organism evidence="15 16">
    <name type="scientific">Orchesella cincta</name>
    <name type="common">Springtail</name>
    <name type="synonym">Podura cincta</name>
    <dbReference type="NCBI Taxonomy" id="48709"/>
    <lineage>
        <taxon>Eukaryota</taxon>
        <taxon>Metazoa</taxon>
        <taxon>Ecdysozoa</taxon>
        <taxon>Arthropoda</taxon>
        <taxon>Hexapoda</taxon>
        <taxon>Collembola</taxon>
        <taxon>Entomobryomorpha</taxon>
        <taxon>Entomobryoidea</taxon>
        <taxon>Orchesellidae</taxon>
        <taxon>Orchesellinae</taxon>
        <taxon>Orchesella</taxon>
    </lineage>
</organism>
<evidence type="ECO:0000256" key="1">
    <source>
        <dbReference type="ARBA" id="ARBA00004123"/>
    </source>
</evidence>
<feature type="domain" description="Nuclear receptor" evidence="13">
    <location>
        <begin position="118"/>
        <end position="193"/>
    </location>
</feature>
<dbReference type="PRINTS" id="PR00047">
    <property type="entry name" value="STROIDFINGER"/>
</dbReference>
<keyword evidence="7 11" id="KW-0238">DNA-binding</keyword>
<evidence type="ECO:0000256" key="8">
    <source>
        <dbReference type="ARBA" id="ARBA00023163"/>
    </source>
</evidence>
<protein>
    <submittedName>
        <fullName evidence="15">Hepatocyte nuclear factor 4-alpha</fullName>
    </submittedName>
</protein>
<feature type="domain" description="NR LBD" evidence="14">
    <location>
        <begin position="217"/>
        <end position="441"/>
    </location>
</feature>
<dbReference type="InterPro" id="IPR050274">
    <property type="entry name" value="Nuclear_hormone_rcpt_NR2"/>
</dbReference>
<keyword evidence="16" id="KW-1185">Reference proteome</keyword>
<dbReference type="InterPro" id="IPR049636">
    <property type="entry name" value="HNF4-like_DBD"/>
</dbReference>
<keyword evidence="8 11" id="KW-0804">Transcription</keyword>
<dbReference type="SUPFAM" id="SSF57716">
    <property type="entry name" value="Glucocorticoid receptor-like (DNA-binding domain)"/>
    <property type="match status" value="1"/>
</dbReference>
<dbReference type="SMART" id="SM00399">
    <property type="entry name" value="ZnF_C4"/>
    <property type="match status" value="1"/>
</dbReference>
<dbReference type="PROSITE" id="PS51843">
    <property type="entry name" value="NR_LBD"/>
    <property type="match status" value="1"/>
</dbReference>
<feature type="compositionally biased region" description="Basic and acidic residues" evidence="12">
    <location>
        <begin position="522"/>
        <end position="531"/>
    </location>
</feature>
<dbReference type="AlphaFoldDB" id="A0A1D2MU39"/>
<evidence type="ECO:0000256" key="3">
    <source>
        <dbReference type="ARBA" id="ARBA00022723"/>
    </source>
</evidence>
<comment type="similarity">
    <text evidence="2">Belongs to the nuclear hormone receptor family. NR2 subfamily.</text>
</comment>
<evidence type="ECO:0000256" key="5">
    <source>
        <dbReference type="ARBA" id="ARBA00022833"/>
    </source>
</evidence>
<dbReference type="EMBL" id="LJIJ01000526">
    <property type="protein sequence ID" value="ODM96563.1"/>
    <property type="molecule type" value="Genomic_DNA"/>
</dbReference>
<name>A0A1D2MU39_ORCCI</name>
<dbReference type="CDD" id="cd06960">
    <property type="entry name" value="NR_DBD_HNF4A"/>
    <property type="match status" value="1"/>
</dbReference>
<feature type="region of interest" description="Disordered" evidence="12">
    <location>
        <begin position="442"/>
        <end position="531"/>
    </location>
</feature>
<dbReference type="GO" id="GO:0008270">
    <property type="term" value="F:zinc ion binding"/>
    <property type="evidence" value="ECO:0007669"/>
    <property type="project" value="UniProtKB-KW"/>
</dbReference>
<evidence type="ECO:0000256" key="12">
    <source>
        <dbReference type="SAM" id="MobiDB-lite"/>
    </source>
</evidence>
<dbReference type="SMART" id="SM00430">
    <property type="entry name" value="HOLI"/>
    <property type="match status" value="1"/>
</dbReference>
<dbReference type="Gene3D" id="3.30.50.10">
    <property type="entry name" value="Erythroid Transcription Factor GATA-1, subunit A"/>
    <property type="match status" value="1"/>
</dbReference>
<dbReference type="PANTHER" id="PTHR24083">
    <property type="entry name" value="NUCLEAR HORMONE RECEPTOR"/>
    <property type="match status" value="1"/>
</dbReference>
<dbReference type="GO" id="GO:0000978">
    <property type="term" value="F:RNA polymerase II cis-regulatory region sequence-specific DNA binding"/>
    <property type="evidence" value="ECO:0007669"/>
    <property type="project" value="InterPro"/>
</dbReference>
<dbReference type="Pfam" id="PF00104">
    <property type="entry name" value="Hormone_recep"/>
    <property type="match status" value="1"/>
</dbReference>
<accession>A0A1D2MU39</accession>
<comment type="subcellular location">
    <subcellularLocation>
        <location evidence="1 11">Nucleus</location>
    </subcellularLocation>
</comment>
<sequence>MEVATFSFFNHLAEKPLYTDNYHHHQCSSDPYYNNYPRTSQHQCSEIQMMLMSPDKRKNYWSHYQQHQQVSCTVTGAAGDGSLAMGHATDLGGSPPHNATSNGVVNGSNGGPLMGITNQFCAICGDRATGKHYGASSCDGCKGFFRRSVRKNHIYTCRFNRNCVVDKDKRNQCRYCRLRKCFKAGMKKEAVQNERDRISCRRPSFEDTTLNTTNSLTMASLTQADMLARQSSNYAEVTDLTMIRSKKIATVNDICDSMKMQLLVLVEWAKYIPTFCDLRLDDQVALLRAHAGEHLLLGVARRSLHLKDVLLLGNDFILPRQAADVSRVSCRIIDELVKPFRDINIDDTEFACLKAIVFFDPNARGLSEPHRIKALRYQVQLLLEDYISDRQYDSRGRFGELLLVLPALQSISWQMIEQIQFAKLFGMARIDNLLQEMLLGGADQGNGTGNPAPGEQGDPSLGTSDSNSRDGTSSTANAFPNTPNSNPGLMPLSDEESVESSSYNMVSPNNGSQAMPMGFKQELMDTDPRYA</sequence>
<evidence type="ECO:0000256" key="9">
    <source>
        <dbReference type="ARBA" id="ARBA00023170"/>
    </source>
</evidence>
<evidence type="ECO:0000313" key="15">
    <source>
        <dbReference type="EMBL" id="ODM96563.1"/>
    </source>
</evidence>
<dbReference type="FunFam" id="1.10.565.10:FF:000026">
    <property type="entry name" value="Hepatocyte nuclear factor 4"/>
    <property type="match status" value="1"/>
</dbReference>
<dbReference type="InterPro" id="IPR035500">
    <property type="entry name" value="NHR-like_dom_sf"/>
</dbReference>
<dbReference type="InterPro" id="IPR001723">
    <property type="entry name" value="Nuclear_hrmn_rcpt"/>
</dbReference>
<dbReference type="Proteomes" id="UP000094527">
    <property type="component" value="Unassembled WGS sequence"/>
</dbReference>
<evidence type="ECO:0000256" key="2">
    <source>
        <dbReference type="ARBA" id="ARBA00006421"/>
    </source>
</evidence>
<proteinExistence type="inferred from homology"/>